<dbReference type="FunFam" id="3.40.50.300:FF:000007">
    <property type="entry name" value="Pre-mRNA-splicing factor ATP-dependent RNA helicase"/>
    <property type="match status" value="1"/>
</dbReference>
<dbReference type="Gene3D" id="1.20.120.1080">
    <property type="match status" value="1"/>
</dbReference>
<feature type="compositionally biased region" description="Basic and acidic residues" evidence="11">
    <location>
        <begin position="254"/>
        <end position="264"/>
    </location>
</feature>
<evidence type="ECO:0000259" key="12">
    <source>
        <dbReference type="PROSITE" id="PS51192"/>
    </source>
</evidence>
<evidence type="ECO:0000256" key="6">
    <source>
        <dbReference type="ARBA" id="ARBA00022801"/>
    </source>
</evidence>
<dbReference type="Pfam" id="PF21010">
    <property type="entry name" value="HA2_C"/>
    <property type="match status" value="1"/>
</dbReference>
<proteinExistence type="inferred from homology"/>
<dbReference type="InterPro" id="IPR011709">
    <property type="entry name" value="DEAD-box_helicase_OB_fold"/>
</dbReference>
<dbReference type="GO" id="GO:0016787">
    <property type="term" value="F:hydrolase activity"/>
    <property type="evidence" value="ECO:0007669"/>
    <property type="project" value="UniProtKB-KW"/>
</dbReference>
<dbReference type="InterPro" id="IPR014001">
    <property type="entry name" value="Helicase_ATP-bd"/>
</dbReference>
<dbReference type="PANTHER" id="PTHR18934:SF118">
    <property type="entry name" value="ATP-DEPENDENT RNA HELICASE DHX33"/>
    <property type="match status" value="1"/>
</dbReference>
<evidence type="ECO:0000256" key="1">
    <source>
        <dbReference type="ARBA" id="ARBA00008792"/>
    </source>
</evidence>
<dbReference type="InterPro" id="IPR048333">
    <property type="entry name" value="HA2_WH"/>
</dbReference>
<dbReference type="Pfam" id="PF07717">
    <property type="entry name" value="OB_NTP_bind"/>
    <property type="match status" value="1"/>
</dbReference>
<dbReference type="PROSITE" id="PS51194">
    <property type="entry name" value="HELICASE_CTER"/>
    <property type="match status" value="1"/>
</dbReference>
<dbReference type="SMART" id="SM00847">
    <property type="entry name" value="HA2"/>
    <property type="match status" value="1"/>
</dbReference>
<dbReference type="PANTHER" id="PTHR18934">
    <property type="entry name" value="ATP-DEPENDENT RNA HELICASE"/>
    <property type="match status" value="1"/>
</dbReference>
<evidence type="ECO:0000313" key="15">
    <source>
        <dbReference type="Proteomes" id="UP000824469"/>
    </source>
</evidence>
<evidence type="ECO:0000256" key="10">
    <source>
        <dbReference type="ARBA" id="ARBA00047984"/>
    </source>
</evidence>
<dbReference type="SUPFAM" id="SSF52540">
    <property type="entry name" value="P-loop containing nucleoside triphosphate hydrolases"/>
    <property type="match status" value="1"/>
</dbReference>
<dbReference type="GO" id="GO:0005681">
    <property type="term" value="C:spliceosomal complex"/>
    <property type="evidence" value="ECO:0007669"/>
    <property type="project" value="UniProtKB-KW"/>
</dbReference>
<evidence type="ECO:0000256" key="9">
    <source>
        <dbReference type="ARBA" id="ARBA00023187"/>
    </source>
</evidence>
<evidence type="ECO:0000259" key="13">
    <source>
        <dbReference type="PROSITE" id="PS51194"/>
    </source>
</evidence>
<evidence type="ECO:0000256" key="5">
    <source>
        <dbReference type="ARBA" id="ARBA00022741"/>
    </source>
</evidence>
<sequence length="792" mass="89109">RFEGRTDFGIGGKNIEIERNFQHSIKIDRRKLIDSALAYHPSEKFATTVHVLWAANMPSMPASAGTPKDGSAIPRNLKRKFPIKNGEDDSFSRKRKILEQRRFLPIASAEERLVDEVRQNHTLIVVGETGSGKTTQLPQFLFDAGFCRGGKVIGITQPRRVAAVTVATRVAEEASVQLGQEVGYSIRFEDATSRATRIKYMTDGMLLREALLDPLLLRYSIIIVDEAHERTVHTDVLLGLLKDVQKRRSPSVARKNDMVKENENFKQSMQENEDNSNENGGSLKKKGELPPKAEVDPLRLVIMSATLDARGFSEYFDCAKAVYIQGRQYPVEIMYTYTVEPDYLDAALVTVFQIHTEEASGDILVFLTGQEEIESMERLLRERAEHLPENMQRMLVVPIYAALPYEQQMQVFKPASVGFRKVILATNIAETSVTIPGIRYVIDPGLVKARAYDPRIGMESLVVIPISKAQALQRSGRAGREGPGKCFRLYTEEEFGKLADSTVPEIKRCNLSNVVLQLKAMGMDDVIGFDFMDKPSKTAIVKSLEHLYALGALTDEGKLSDPVGSQMARLPLEPLYAKAILVSCTFKCSEEMLIAVAMLSVESIFYTPRDKMKEAKAARQRFCSPEGDHITLVNIYRACLEEVQKRKDTNAIEYKDSALNKNIQKWCVSNFVNGRSFKHAISIHRQLQGYVQKMGLPIISCEEDWTRFRRCLCASFFLNAACNQPDGTYRAMANNQIVSVHPSSVLSGTKSDCLIFNELVRTNRNYVRNITRIDALWLPELAPQFYAARDVC</sequence>
<dbReference type="PROSITE" id="PS51192">
    <property type="entry name" value="HELICASE_ATP_BIND_1"/>
    <property type="match status" value="1"/>
</dbReference>
<dbReference type="SMART" id="SM00487">
    <property type="entry name" value="DEXDc"/>
    <property type="match status" value="1"/>
</dbReference>
<dbReference type="OMA" id="CHENFLH"/>
<dbReference type="InterPro" id="IPR011545">
    <property type="entry name" value="DEAD/DEAH_box_helicase_dom"/>
</dbReference>
<dbReference type="FunFam" id="3.40.50.300:FF:000578">
    <property type="entry name" value="probable ATP-dependent RNA helicase DHX35"/>
    <property type="match status" value="1"/>
</dbReference>
<evidence type="ECO:0000256" key="7">
    <source>
        <dbReference type="ARBA" id="ARBA00022806"/>
    </source>
</evidence>
<dbReference type="InterPro" id="IPR007502">
    <property type="entry name" value="Helicase-assoc_dom"/>
</dbReference>
<dbReference type="GO" id="GO:0006397">
    <property type="term" value="P:mRNA processing"/>
    <property type="evidence" value="ECO:0007669"/>
    <property type="project" value="UniProtKB-KW"/>
</dbReference>
<dbReference type="GO" id="GO:0005524">
    <property type="term" value="F:ATP binding"/>
    <property type="evidence" value="ECO:0007669"/>
    <property type="project" value="UniProtKB-KW"/>
</dbReference>
<evidence type="ECO:0000256" key="3">
    <source>
        <dbReference type="ARBA" id="ARBA00022664"/>
    </source>
</evidence>
<dbReference type="InterPro" id="IPR002464">
    <property type="entry name" value="DNA/RNA_helicase_DEAH_CS"/>
</dbReference>
<accession>A0AA38FZR1</accession>
<feature type="region of interest" description="Disordered" evidence="11">
    <location>
        <begin position="249"/>
        <end position="290"/>
    </location>
</feature>
<evidence type="ECO:0000256" key="4">
    <source>
        <dbReference type="ARBA" id="ARBA00022728"/>
    </source>
</evidence>
<keyword evidence="15" id="KW-1185">Reference proteome</keyword>
<reference evidence="14 15" key="1">
    <citation type="journal article" date="2021" name="Nat. Plants">
        <title>The Taxus genome provides insights into paclitaxel biosynthesis.</title>
        <authorList>
            <person name="Xiong X."/>
            <person name="Gou J."/>
            <person name="Liao Q."/>
            <person name="Li Y."/>
            <person name="Zhou Q."/>
            <person name="Bi G."/>
            <person name="Li C."/>
            <person name="Du R."/>
            <person name="Wang X."/>
            <person name="Sun T."/>
            <person name="Guo L."/>
            <person name="Liang H."/>
            <person name="Lu P."/>
            <person name="Wu Y."/>
            <person name="Zhang Z."/>
            <person name="Ro D.K."/>
            <person name="Shang Y."/>
            <person name="Huang S."/>
            <person name="Yan J."/>
        </authorList>
    </citation>
    <scope>NUCLEOTIDE SEQUENCE [LARGE SCALE GENOMIC DNA]</scope>
    <source>
        <strain evidence="14">Ta-2019</strain>
    </source>
</reference>
<dbReference type="Pfam" id="PF04408">
    <property type="entry name" value="WHD_HA2"/>
    <property type="match status" value="1"/>
</dbReference>
<evidence type="ECO:0000256" key="2">
    <source>
        <dbReference type="ARBA" id="ARBA00012552"/>
    </source>
</evidence>
<dbReference type="GO" id="GO:0008380">
    <property type="term" value="P:RNA splicing"/>
    <property type="evidence" value="ECO:0007669"/>
    <property type="project" value="UniProtKB-KW"/>
</dbReference>
<name>A0AA38FZR1_TAXCH</name>
<dbReference type="PROSITE" id="PS00690">
    <property type="entry name" value="DEAH_ATP_HELICASE"/>
    <property type="match status" value="1"/>
</dbReference>
<dbReference type="Pfam" id="PF00271">
    <property type="entry name" value="Helicase_C"/>
    <property type="match status" value="1"/>
</dbReference>
<feature type="non-terminal residue" evidence="14">
    <location>
        <position position="792"/>
    </location>
</feature>
<dbReference type="InterPro" id="IPR027417">
    <property type="entry name" value="P-loop_NTPase"/>
</dbReference>
<dbReference type="InterPro" id="IPR001650">
    <property type="entry name" value="Helicase_C-like"/>
</dbReference>
<feature type="domain" description="Helicase C-terminal" evidence="13">
    <location>
        <begin position="343"/>
        <end position="522"/>
    </location>
</feature>
<feature type="domain" description="Helicase ATP-binding" evidence="12">
    <location>
        <begin position="114"/>
        <end position="325"/>
    </location>
</feature>
<dbReference type="CDD" id="cd18791">
    <property type="entry name" value="SF2_C_RHA"/>
    <property type="match status" value="1"/>
</dbReference>
<organism evidence="14 15">
    <name type="scientific">Taxus chinensis</name>
    <name type="common">Chinese yew</name>
    <name type="synonym">Taxus wallichiana var. chinensis</name>
    <dbReference type="NCBI Taxonomy" id="29808"/>
    <lineage>
        <taxon>Eukaryota</taxon>
        <taxon>Viridiplantae</taxon>
        <taxon>Streptophyta</taxon>
        <taxon>Embryophyta</taxon>
        <taxon>Tracheophyta</taxon>
        <taxon>Spermatophyta</taxon>
        <taxon>Pinopsida</taxon>
        <taxon>Pinidae</taxon>
        <taxon>Conifers II</taxon>
        <taxon>Cupressales</taxon>
        <taxon>Taxaceae</taxon>
        <taxon>Taxus</taxon>
    </lineage>
</organism>
<dbReference type="AlphaFoldDB" id="A0AA38FZR1"/>
<protein>
    <recommendedName>
        <fullName evidence="2">RNA helicase</fullName>
        <ecNumber evidence="2">3.6.4.13</ecNumber>
    </recommendedName>
</protein>
<dbReference type="GO" id="GO:0045943">
    <property type="term" value="P:positive regulation of transcription by RNA polymerase I"/>
    <property type="evidence" value="ECO:0007669"/>
    <property type="project" value="TreeGrafter"/>
</dbReference>
<evidence type="ECO:0000256" key="8">
    <source>
        <dbReference type="ARBA" id="ARBA00022840"/>
    </source>
</evidence>
<keyword evidence="8" id="KW-0067">ATP-binding</keyword>
<keyword evidence="7" id="KW-0347">Helicase</keyword>
<keyword evidence="6" id="KW-0378">Hydrolase</keyword>
<dbReference type="Pfam" id="PF00270">
    <property type="entry name" value="DEAD"/>
    <property type="match status" value="1"/>
</dbReference>
<dbReference type="EC" id="3.6.4.13" evidence="2"/>
<dbReference type="GO" id="GO:0005730">
    <property type="term" value="C:nucleolus"/>
    <property type="evidence" value="ECO:0007669"/>
    <property type="project" value="TreeGrafter"/>
</dbReference>
<comment type="similarity">
    <text evidence="1">Belongs to the DEAD box helicase family. DEAH subfamily.</text>
</comment>
<dbReference type="Proteomes" id="UP000824469">
    <property type="component" value="Unassembled WGS sequence"/>
</dbReference>
<dbReference type="GO" id="GO:0003725">
    <property type="term" value="F:double-stranded RNA binding"/>
    <property type="evidence" value="ECO:0007669"/>
    <property type="project" value="TreeGrafter"/>
</dbReference>
<dbReference type="CDD" id="cd17978">
    <property type="entry name" value="DEXHc_DHX33"/>
    <property type="match status" value="1"/>
</dbReference>
<dbReference type="Gene3D" id="3.40.50.300">
    <property type="entry name" value="P-loop containing nucleotide triphosphate hydrolases"/>
    <property type="match status" value="2"/>
</dbReference>
<keyword evidence="9" id="KW-0508">mRNA splicing</keyword>
<dbReference type="GO" id="GO:0003724">
    <property type="term" value="F:RNA helicase activity"/>
    <property type="evidence" value="ECO:0007669"/>
    <property type="project" value="UniProtKB-EC"/>
</dbReference>
<keyword evidence="4" id="KW-0747">Spliceosome</keyword>
<evidence type="ECO:0000313" key="14">
    <source>
        <dbReference type="EMBL" id="KAH9312164.1"/>
    </source>
</evidence>
<comment type="catalytic activity">
    <reaction evidence="10">
        <text>ATP + H2O = ADP + phosphate + H(+)</text>
        <dbReference type="Rhea" id="RHEA:13065"/>
        <dbReference type="ChEBI" id="CHEBI:15377"/>
        <dbReference type="ChEBI" id="CHEBI:15378"/>
        <dbReference type="ChEBI" id="CHEBI:30616"/>
        <dbReference type="ChEBI" id="CHEBI:43474"/>
        <dbReference type="ChEBI" id="CHEBI:456216"/>
        <dbReference type="EC" id="3.6.4.13"/>
    </reaction>
</comment>
<comment type="caution">
    <text evidence="14">The sequence shown here is derived from an EMBL/GenBank/DDBJ whole genome shotgun (WGS) entry which is preliminary data.</text>
</comment>
<gene>
    <name evidence="14" type="ORF">KI387_027199</name>
</gene>
<dbReference type="EMBL" id="JAHRHJ020000006">
    <property type="protein sequence ID" value="KAH9312164.1"/>
    <property type="molecule type" value="Genomic_DNA"/>
</dbReference>
<dbReference type="SMART" id="SM00490">
    <property type="entry name" value="HELICc"/>
    <property type="match status" value="1"/>
</dbReference>
<keyword evidence="3" id="KW-0507">mRNA processing</keyword>
<evidence type="ECO:0000256" key="11">
    <source>
        <dbReference type="SAM" id="MobiDB-lite"/>
    </source>
</evidence>
<keyword evidence="5" id="KW-0547">Nucleotide-binding</keyword>